<dbReference type="InterPro" id="IPR050832">
    <property type="entry name" value="Bact_Acetyltransf"/>
</dbReference>
<evidence type="ECO:0000259" key="3">
    <source>
        <dbReference type="PROSITE" id="PS51186"/>
    </source>
</evidence>
<evidence type="ECO:0000256" key="2">
    <source>
        <dbReference type="ARBA" id="ARBA00023315"/>
    </source>
</evidence>
<dbReference type="PANTHER" id="PTHR43877">
    <property type="entry name" value="AMINOALKYLPHOSPHONATE N-ACETYLTRANSFERASE-RELATED-RELATED"/>
    <property type="match status" value="1"/>
</dbReference>
<dbReference type="GO" id="GO:0016747">
    <property type="term" value="F:acyltransferase activity, transferring groups other than amino-acyl groups"/>
    <property type="evidence" value="ECO:0007669"/>
    <property type="project" value="InterPro"/>
</dbReference>
<sequence length="283" mass="30199">MADVAKHDLTTFWSLTEGFFTADPVLHTVAIAAVKRRLNNAQPVDEPSTCVTVTEDGDLVAAALRTPPWPVTLSGVPPQWAADVAEALVQDGELPGASGPRDSVEAFVIAWVARTGRSAREVMSLRLYRLEELRAPDVPGTARRATLDDVDLLTRWYEEFNAEATTHVTHASARQLVGAGMLSGGGYFIWSAEDGTPVSWAAASALASGMSRIGPVYTPPEHRRHGYGAAITAACSTWAVERGAEHVVLFADLANPVSNSVYQRIGFRVVGDAIEFAFSPAGG</sequence>
<proteinExistence type="predicted"/>
<reference evidence="4" key="2">
    <citation type="submission" date="2020-09" db="EMBL/GenBank/DDBJ databases">
        <authorList>
            <person name="Sun Q."/>
            <person name="Ohkuma M."/>
        </authorList>
    </citation>
    <scope>NUCLEOTIDE SEQUENCE</scope>
    <source>
        <strain evidence="4">JCM 3313</strain>
    </source>
</reference>
<dbReference type="PROSITE" id="PS51186">
    <property type="entry name" value="GNAT"/>
    <property type="match status" value="1"/>
</dbReference>
<dbReference type="RefSeq" id="WP_189222542.1">
    <property type="nucleotide sequence ID" value="NZ_BMRG01000002.1"/>
</dbReference>
<keyword evidence="1" id="KW-0808">Transferase</keyword>
<dbReference type="InterPro" id="IPR000182">
    <property type="entry name" value="GNAT_dom"/>
</dbReference>
<dbReference type="AlphaFoldDB" id="A0A918ALK6"/>
<name>A0A918ALK6_9PSEU</name>
<keyword evidence="5" id="KW-1185">Reference proteome</keyword>
<dbReference type="PANTHER" id="PTHR43877:SF1">
    <property type="entry name" value="ACETYLTRANSFERASE"/>
    <property type="match status" value="1"/>
</dbReference>
<dbReference type="SUPFAM" id="SSF55729">
    <property type="entry name" value="Acyl-CoA N-acyltransferases (Nat)"/>
    <property type="match status" value="1"/>
</dbReference>
<dbReference type="EMBL" id="BMRG01000002">
    <property type="protein sequence ID" value="GGP45562.1"/>
    <property type="molecule type" value="Genomic_DNA"/>
</dbReference>
<gene>
    <name evidence="4" type="ORF">GCM10010185_16690</name>
</gene>
<protein>
    <submittedName>
        <fullName evidence="4">Acetyltransferase</fullName>
    </submittedName>
</protein>
<evidence type="ECO:0000313" key="4">
    <source>
        <dbReference type="EMBL" id="GGP45562.1"/>
    </source>
</evidence>
<reference evidence="4" key="1">
    <citation type="journal article" date="2014" name="Int. J. Syst. Evol. Microbiol.">
        <title>Complete genome sequence of Corynebacterium casei LMG S-19264T (=DSM 44701T), isolated from a smear-ripened cheese.</title>
        <authorList>
            <consortium name="US DOE Joint Genome Institute (JGI-PGF)"/>
            <person name="Walter F."/>
            <person name="Albersmeier A."/>
            <person name="Kalinowski J."/>
            <person name="Ruckert C."/>
        </authorList>
    </citation>
    <scope>NUCLEOTIDE SEQUENCE</scope>
    <source>
        <strain evidence="4">JCM 3313</strain>
    </source>
</reference>
<dbReference type="Pfam" id="PF00583">
    <property type="entry name" value="Acetyltransf_1"/>
    <property type="match status" value="1"/>
</dbReference>
<dbReference type="Proteomes" id="UP000639606">
    <property type="component" value="Unassembled WGS sequence"/>
</dbReference>
<comment type="caution">
    <text evidence="4">The sequence shown here is derived from an EMBL/GenBank/DDBJ whole genome shotgun (WGS) entry which is preliminary data.</text>
</comment>
<keyword evidence="2" id="KW-0012">Acyltransferase</keyword>
<accession>A0A918ALK6</accession>
<organism evidence="4 5">
    <name type="scientific">Saccharothrix coeruleofusca</name>
    <dbReference type="NCBI Taxonomy" id="33919"/>
    <lineage>
        <taxon>Bacteria</taxon>
        <taxon>Bacillati</taxon>
        <taxon>Actinomycetota</taxon>
        <taxon>Actinomycetes</taxon>
        <taxon>Pseudonocardiales</taxon>
        <taxon>Pseudonocardiaceae</taxon>
        <taxon>Saccharothrix</taxon>
    </lineage>
</organism>
<feature type="domain" description="N-acetyltransferase" evidence="3">
    <location>
        <begin position="140"/>
        <end position="283"/>
    </location>
</feature>
<dbReference type="CDD" id="cd04301">
    <property type="entry name" value="NAT_SF"/>
    <property type="match status" value="1"/>
</dbReference>
<evidence type="ECO:0000313" key="5">
    <source>
        <dbReference type="Proteomes" id="UP000639606"/>
    </source>
</evidence>
<dbReference type="Gene3D" id="3.40.630.30">
    <property type="match status" value="1"/>
</dbReference>
<evidence type="ECO:0000256" key="1">
    <source>
        <dbReference type="ARBA" id="ARBA00022679"/>
    </source>
</evidence>
<dbReference type="InterPro" id="IPR016181">
    <property type="entry name" value="Acyl_CoA_acyltransferase"/>
</dbReference>